<gene>
    <name evidence="2" type="ORF">EZE20_15655</name>
</gene>
<organism evidence="2 3">
    <name type="scientific">Arundinibacter roseus</name>
    <dbReference type="NCBI Taxonomy" id="2070510"/>
    <lineage>
        <taxon>Bacteria</taxon>
        <taxon>Pseudomonadati</taxon>
        <taxon>Bacteroidota</taxon>
        <taxon>Cytophagia</taxon>
        <taxon>Cytophagales</taxon>
        <taxon>Spirosomataceae</taxon>
        <taxon>Arundinibacter</taxon>
    </lineage>
</organism>
<keyword evidence="1" id="KW-1133">Transmembrane helix</keyword>
<comment type="caution">
    <text evidence="2">The sequence shown here is derived from an EMBL/GenBank/DDBJ whole genome shotgun (WGS) entry which is preliminary data.</text>
</comment>
<sequence>MNENKPDKLFRDNAEYLADQPHGDFDPTAFWQQLQPELSKQNQPNNTKKRSLFWWQSVAAAVLLILLAVGTYRAFRTENPAPLVAVKPEKIFVQKATEKNKATSNQYFTAHKPQKAASNETKKSKMQIEILPAVKVPIPDVLPPAELAVKTPDVESIKQEFQPEEPILTQPKSEPAELRIVHRNELRNQEKQQQKARTQVAIRLGFPAAQQPSAPSGGEQIPLKISIQKVIN</sequence>
<keyword evidence="1" id="KW-0472">Membrane</keyword>
<dbReference type="RefSeq" id="WP_132119326.1">
    <property type="nucleotide sequence ID" value="NZ_SMJU01000009.1"/>
</dbReference>
<dbReference type="Proteomes" id="UP000295706">
    <property type="component" value="Unassembled WGS sequence"/>
</dbReference>
<proteinExistence type="predicted"/>
<keyword evidence="3" id="KW-1185">Reference proteome</keyword>
<reference evidence="2 3" key="1">
    <citation type="submission" date="2019-02" db="EMBL/GenBank/DDBJ databases">
        <title>Arundinibacter roseus gen. nov., sp. nov., a new member of the family Cytophagaceae.</title>
        <authorList>
            <person name="Szuroczki S."/>
            <person name="Khayer B."/>
            <person name="Sproer C."/>
            <person name="Toumi M."/>
            <person name="Szabo A."/>
            <person name="Felfoldi T."/>
            <person name="Schumann P."/>
            <person name="Toth E."/>
        </authorList>
    </citation>
    <scope>NUCLEOTIDE SEQUENCE [LARGE SCALE GENOMIC DNA]</scope>
    <source>
        <strain evidence="2 3">DMA-k-7a</strain>
    </source>
</reference>
<evidence type="ECO:0000256" key="1">
    <source>
        <dbReference type="SAM" id="Phobius"/>
    </source>
</evidence>
<evidence type="ECO:0000313" key="3">
    <source>
        <dbReference type="Proteomes" id="UP000295706"/>
    </source>
</evidence>
<dbReference type="EMBL" id="SMJU01000009">
    <property type="protein sequence ID" value="TDB63731.1"/>
    <property type="molecule type" value="Genomic_DNA"/>
</dbReference>
<keyword evidence="1" id="KW-0812">Transmembrane</keyword>
<evidence type="ECO:0000313" key="2">
    <source>
        <dbReference type="EMBL" id="TDB63731.1"/>
    </source>
</evidence>
<accession>A0A4R4KB96</accession>
<dbReference type="AlphaFoldDB" id="A0A4R4KB96"/>
<protein>
    <submittedName>
        <fullName evidence="2">Uncharacterized protein</fullName>
    </submittedName>
</protein>
<feature type="transmembrane region" description="Helical" evidence="1">
    <location>
        <begin position="52"/>
        <end position="75"/>
    </location>
</feature>
<name>A0A4R4KB96_9BACT</name>